<dbReference type="PROSITE" id="PS51387">
    <property type="entry name" value="FAD_PCMH"/>
    <property type="match status" value="1"/>
</dbReference>
<dbReference type="PANTHER" id="PTHR45444">
    <property type="entry name" value="XANTHINE DEHYDROGENASE"/>
    <property type="match status" value="1"/>
</dbReference>
<evidence type="ECO:0000259" key="6">
    <source>
        <dbReference type="PROSITE" id="PS51085"/>
    </source>
</evidence>
<dbReference type="InterPro" id="IPR014307">
    <property type="entry name" value="Xanthine_DH_ssu"/>
</dbReference>
<dbReference type="InterPro" id="IPR012175">
    <property type="entry name" value="Xanth_DH_ssu_bac"/>
</dbReference>
<dbReference type="SUPFAM" id="SSF55447">
    <property type="entry name" value="CO dehydrogenase flavoprotein C-terminal domain-like"/>
    <property type="match status" value="1"/>
</dbReference>
<dbReference type="SUPFAM" id="SSF47741">
    <property type="entry name" value="CO dehydrogenase ISP C-domain like"/>
    <property type="match status" value="1"/>
</dbReference>
<dbReference type="Gene3D" id="3.30.43.10">
    <property type="entry name" value="Uridine Diphospho-n-acetylenolpyruvylglucosamine Reductase, domain 2"/>
    <property type="match status" value="1"/>
</dbReference>
<dbReference type="InterPro" id="IPR006058">
    <property type="entry name" value="2Fe2S_fd_BS"/>
</dbReference>
<proteinExistence type="predicted"/>
<feature type="domain" description="2Fe-2S ferredoxin-type" evidence="6">
    <location>
        <begin position="1"/>
        <end position="86"/>
    </location>
</feature>
<dbReference type="SUPFAM" id="SSF54292">
    <property type="entry name" value="2Fe-2S ferredoxin-like"/>
    <property type="match status" value="1"/>
</dbReference>
<dbReference type="InterPro" id="IPR036884">
    <property type="entry name" value="2Fe-2S-bd_dom_sf"/>
</dbReference>
<sequence>MAIAFVLNGERIEVADAAPSMTVLDFLHTRRRLTGTKEGCAEGDCGACTIAIGSQQGGAARWQVANSCILLLSQIDGSEVKTVEGLAGPSGLHPVQTVLAESDGTQCGFCTPGIVMSLYALAQERAGEAPVSDADIHEALAGNLCRCTGYRPIVDAARALCAAPPAAEPARVPPVAGTRIAAQGELHLVPQTLSELVALRSAYPDAVLIAGATDLGLIPAKKRQGFPLAISTRRVAELKRMGWEGDQLVLGAAVTYADGLETVEAAFPAFGALIRRIGSRQIRTMGTFGGNLGTASPVGDTLPVLLALDAEVELAGPAGVRRMKVAEFLTGYRQTALARDEVIAALRLPRLAEGEELFAWKLSRRFDQDISTLLGAFRVRVDGGRMAAFAAAFGGMAERAKRAPALEALLTGAPWRDIPPEGIEAAMAADFAPLSDHRASAAYRQAAAANLVRRLHLATTRPGVLLELEAL</sequence>
<evidence type="ECO:0000313" key="8">
    <source>
        <dbReference type="EMBL" id="MDR6334453.1"/>
    </source>
</evidence>
<dbReference type="EMBL" id="JAVDPY010000005">
    <property type="protein sequence ID" value="MDR6334453.1"/>
    <property type="molecule type" value="Genomic_DNA"/>
</dbReference>
<evidence type="ECO:0000256" key="4">
    <source>
        <dbReference type="ARBA" id="ARBA00023002"/>
    </source>
</evidence>
<keyword evidence="4 8" id="KW-0560">Oxidoreductase</keyword>
<dbReference type="Gene3D" id="3.30.465.10">
    <property type="match status" value="1"/>
</dbReference>
<dbReference type="InterPro" id="IPR036683">
    <property type="entry name" value="CO_DH_flav_C_dom_sf"/>
</dbReference>
<dbReference type="GO" id="GO:0004854">
    <property type="term" value="F:xanthine dehydrogenase activity"/>
    <property type="evidence" value="ECO:0007669"/>
    <property type="project" value="UniProtKB-EC"/>
</dbReference>
<dbReference type="PIRSF" id="PIRSF036557">
    <property type="entry name" value="XdhA_RC"/>
    <property type="match status" value="1"/>
</dbReference>
<dbReference type="InterPro" id="IPR016208">
    <property type="entry name" value="Ald_Oxase/xanthine_DH-like"/>
</dbReference>
<reference evidence="8 9" key="1">
    <citation type="submission" date="2023-07" db="EMBL/GenBank/DDBJ databases">
        <title>Genomic Encyclopedia of Type Strains, Phase IV (KMG-IV): sequencing the most valuable type-strain genomes for metagenomic binning, comparative biology and taxonomic classification.</title>
        <authorList>
            <person name="Goeker M."/>
        </authorList>
    </citation>
    <scope>NUCLEOTIDE SEQUENCE [LARGE SCALE GENOMIC DNA]</scope>
    <source>
        <strain evidence="8 9">DSM 338</strain>
    </source>
</reference>
<evidence type="ECO:0000256" key="1">
    <source>
        <dbReference type="ARBA" id="ARBA00022630"/>
    </source>
</evidence>
<dbReference type="GeneID" id="95763985"/>
<feature type="domain" description="FAD-binding PCMH-type" evidence="7">
    <location>
        <begin position="179"/>
        <end position="353"/>
    </location>
</feature>
<dbReference type="Pfam" id="PF03450">
    <property type="entry name" value="CO_deh_flav_C"/>
    <property type="match status" value="1"/>
</dbReference>
<dbReference type="Proteomes" id="UP001245370">
    <property type="component" value="Unassembled WGS sequence"/>
</dbReference>
<protein>
    <submittedName>
        <fullName evidence="8">Xanthine dehydrogenase small subunit</fullName>
        <ecNumber evidence="8">1.17.1.4</ecNumber>
    </submittedName>
</protein>
<comment type="caution">
    <text evidence="8">The sequence shown here is derived from an EMBL/GenBank/DDBJ whole genome shotgun (WGS) entry which is preliminary data.</text>
</comment>
<keyword evidence="1" id="KW-0285">Flavoprotein</keyword>
<dbReference type="Pfam" id="PF00941">
    <property type="entry name" value="FAD_binding_5"/>
    <property type="match status" value="1"/>
</dbReference>
<dbReference type="InterPro" id="IPR012675">
    <property type="entry name" value="Beta-grasp_dom_sf"/>
</dbReference>
<dbReference type="InterPro" id="IPR036010">
    <property type="entry name" value="2Fe-2S_ferredoxin-like_sf"/>
</dbReference>
<evidence type="ECO:0000313" key="9">
    <source>
        <dbReference type="Proteomes" id="UP001245370"/>
    </source>
</evidence>
<dbReference type="InterPro" id="IPR005107">
    <property type="entry name" value="CO_DH_flav_C"/>
</dbReference>
<name>A0ABU1KHZ6_XANFL</name>
<dbReference type="Gene3D" id="1.10.150.120">
    <property type="entry name" value="[2Fe-2S]-binding domain"/>
    <property type="match status" value="1"/>
</dbReference>
<dbReference type="Pfam" id="PF01799">
    <property type="entry name" value="Fer2_2"/>
    <property type="match status" value="1"/>
</dbReference>
<evidence type="ECO:0000256" key="5">
    <source>
        <dbReference type="ARBA" id="ARBA00023004"/>
    </source>
</evidence>
<dbReference type="EC" id="1.17.1.4" evidence="8"/>
<dbReference type="InterPro" id="IPR002888">
    <property type="entry name" value="2Fe-2S-bd"/>
</dbReference>
<organism evidence="8 9">
    <name type="scientific">Xanthobacter flavus</name>
    <dbReference type="NCBI Taxonomy" id="281"/>
    <lineage>
        <taxon>Bacteria</taxon>
        <taxon>Pseudomonadati</taxon>
        <taxon>Pseudomonadota</taxon>
        <taxon>Alphaproteobacteria</taxon>
        <taxon>Hyphomicrobiales</taxon>
        <taxon>Xanthobacteraceae</taxon>
        <taxon>Xanthobacter</taxon>
    </lineage>
</organism>
<dbReference type="InterPro" id="IPR016167">
    <property type="entry name" value="FAD-bd_PCMH_sub1"/>
</dbReference>
<keyword evidence="5" id="KW-0408">Iron</keyword>
<keyword evidence="9" id="KW-1185">Reference proteome</keyword>
<evidence type="ECO:0000259" key="7">
    <source>
        <dbReference type="PROSITE" id="PS51387"/>
    </source>
</evidence>
<keyword evidence="3" id="KW-0274">FAD</keyword>
<dbReference type="RefSeq" id="WP_281808378.1">
    <property type="nucleotide sequence ID" value="NZ_BSDO01000004.1"/>
</dbReference>
<accession>A0ABU1KHZ6</accession>
<dbReference type="InterPro" id="IPR036318">
    <property type="entry name" value="FAD-bd_PCMH-like_sf"/>
</dbReference>
<dbReference type="PROSITE" id="PS51085">
    <property type="entry name" value="2FE2S_FER_2"/>
    <property type="match status" value="1"/>
</dbReference>
<dbReference type="InterPro" id="IPR016166">
    <property type="entry name" value="FAD-bd_PCMH"/>
</dbReference>
<dbReference type="NCBIfam" id="TIGR02963">
    <property type="entry name" value="xanthine_xdhA"/>
    <property type="match status" value="1"/>
</dbReference>
<evidence type="ECO:0000256" key="3">
    <source>
        <dbReference type="ARBA" id="ARBA00022827"/>
    </source>
</evidence>
<gene>
    <name evidence="8" type="ORF">GGQ86_002935</name>
</gene>
<dbReference type="SUPFAM" id="SSF56176">
    <property type="entry name" value="FAD-binding/transporter-associated domain-like"/>
    <property type="match status" value="1"/>
</dbReference>
<evidence type="ECO:0000256" key="2">
    <source>
        <dbReference type="ARBA" id="ARBA00022723"/>
    </source>
</evidence>
<keyword evidence="2" id="KW-0479">Metal-binding</keyword>
<dbReference type="Gene3D" id="3.10.20.30">
    <property type="match status" value="1"/>
</dbReference>
<dbReference type="PROSITE" id="PS00197">
    <property type="entry name" value="2FE2S_FER_1"/>
    <property type="match status" value="1"/>
</dbReference>
<dbReference type="InterPro" id="IPR002346">
    <property type="entry name" value="Mopterin_DH_FAD-bd"/>
</dbReference>
<dbReference type="Pfam" id="PF00111">
    <property type="entry name" value="Fer2"/>
    <property type="match status" value="1"/>
</dbReference>
<dbReference type="InterPro" id="IPR016169">
    <property type="entry name" value="FAD-bd_PCMH_sub2"/>
</dbReference>
<dbReference type="InterPro" id="IPR001041">
    <property type="entry name" value="2Fe-2S_ferredoxin-type"/>
</dbReference>
<dbReference type="Gene3D" id="3.30.390.50">
    <property type="entry name" value="CO dehydrogenase flavoprotein, C-terminal domain"/>
    <property type="match status" value="1"/>
</dbReference>
<dbReference type="SMART" id="SM01092">
    <property type="entry name" value="CO_deh_flav_C"/>
    <property type="match status" value="1"/>
</dbReference>
<dbReference type="PANTHER" id="PTHR45444:SF3">
    <property type="entry name" value="XANTHINE DEHYDROGENASE"/>
    <property type="match status" value="1"/>
</dbReference>